<protein>
    <submittedName>
        <fullName evidence="2">Uncharacterized protein</fullName>
    </submittedName>
</protein>
<name>A0A2T7P0V5_POMCA</name>
<dbReference type="EMBL" id="PZQS01000007">
    <property type="protein sequence ID" value="PVD27044.1"/>
    <property type="molecule type" value="Genomic_DNA"/>
</dbReference>
<evidence type="ECO:0000256" key="1">
    <source>
        <dbReference type="SAM" id="MobiDB-lite"/>
    </source>
</evidence>
<organism evidence="2 3">
    <name type="scientific">Pomacea canaliculata</name>
    <name type="common">Golden apple snail</name>
    <dbReference type="NCBI Taxonomy" id="400727"/>
    <lineage>
        <taxon>Eukaryota</taxon>
        <taxon>Metazoa</taxon>
        <taxon>Spiralia</taxon>
        <taxon>Lophotrochozoa</taxon>
        <taxon>Mollusca</taxon>
        <taxon>Gastropoda</taxon>
        <taxon>Caenogastropoda</taxon>
        <taxon>Architaenioglossa</taxon>
        <taxon>Ampullarioidea</taxon>
        <taxon>Ampullariidae</taxon>
        <taxon>Pomacea</taxon>
    </lineage>
</organism>
<keyword evidence="3" id="KW-1185">Reference proteome</keyword>
<dbReference type="Proteomes" id="UP000245119">
    <property type="component" value="Linkage Group LG7"/>
</dbReference>
<dbReference type="AlphaFoldDB" id="A0A2T7P0V5"/>
<evidence type="ECO:0000313" key="3">
    <source>
        <dbReference type="Proteomes" id="UP000245119"/>
    </source>
</evidence>
<sequence>MDHQLPMSQTNAQMESIMSLLGMDPVPMPPPLPKSLDPAYQRQQQQMHMYQFQQQQRQLIEQRRKEQQFALLQHLRNMSSKQLQDLQQKLAPEQLQRLVGLLKTLKQEQSGFPLDKALQASRQENAILSGANRIRQLAALNSAQGKKAFQSVASRRTTPSRGSPNMFSTMSKISSQPKKAMDALAAGCSYPMGMDGMEATLMFAGSCSNPMARGTCMANGRSCVNVGMSIMCCPAGYSSRTLDAFKYMKQMQDFMTQIS</sequence>
<feature type="compositionally biased region" description="Polar residues" evidence="1">
    <location>
        <begin position="151"/>
        <end position="172"/>
    </location>
</feature>
<proteinExistence type="predicted"/>
<dbReference type="OrthoDB" id="6135366at2759"/>
<gene>
    <name evidence="2" type="ORF">C0Q70_12194</name>
</gene>
<evidence type="ECO:0000313" key="2">
    <source>
        <dbReference type="EMBL" id="PVD27044.1"/>
    </source>
</evidence>
<accession>A0A2T7P0V5</accession>
<comment type="caution">
    <text evidence="2">The sequence shown here is derived from an EMBL/GenBank/DDBJ whole genome shotgun (WGS) entry which is preliminary data.</text>
</comment>
<reference evidence="2 3" key="1">
    <citation type="submission" date="2018-04" db="EMBL/GenBank/DDBJ databases">
        <title>The genome of golden apple snail Pomacea canaliculata provides insight into stress tolerance and invasive adaptation.</title>
        <authorList>
            <person name="Liu C."/>
            <person name="Liu B."/>
            <person name="Ren Y."/>
            <person name="Zhang Y."/>
            <person name="Wang H."/>
            <person name="Li S."/>
            <person name="Jiang F."/>
            <person name="Yin L."/>
            <person name="Zhang G."/>
            <person name="Qian W."/>
            <person name="Fan W."/>
        </authorList>
    </citation>
    <scope>NUCLEOTIDE SEQUENCE [LARGE SCALE GENOMIC DNA]</scope>
    <source>
        <strain evidence="2">SZHN2017</strain>
        <tissue evidence="2">Muscle</tissue>
    </source>
</reference>
<feature type="region of interest" description="Disordered" evidence="1">
    <location>
        <begin position="149"/>
        <end position="172"/>
    </location>
</feature>